<keyword evidence="1" id="KW-0175">Coiled coil</keyword>
<dbReference type="InterPro" id="IPR000253">
    <property type="entry name" value="FHA_dom"/>
</dbReference>
<dbReference type="PROSITE" id="PS50006">
    <property type="entry name" value="FHA_DOMAIN"/>
    <property type="match status" value="1"/>
</dbReference>
<feature type="region of interest" description="Disordered" evidence="2">
    <location>
        <begin position="450"/>
        <end position="491"/>
    </location>
</feature>
<keyword evidence="3" id="KW-1133">Transmembrane helix</keyword>
<dbReference type="VEuPathDB" id="VectorBase:ACUA010008"/>
<keyword evidence="6" id="KW-1185">Reference proteome</keyword>
<dbReference type="PANTHER" id="PTHR15715">
    <property type="entry name" value="CENTROSOMAL PROTEIN OF 170 KDA"/>
    <property type="match status" value="1"/>
</dbReference>
<dbReference type="Proteomes" id="UP000075883">
    <property type="component" value="Unassembled WGS sequence"/>
</dbReference>
<evidence type="ECO:0000256" key="2">
    <source>
        <dbReference type="SAM" id="MobiDB-lite"/>
    </source>
</evidence>
<dbReference type="SMART" id="SM00240">
    <property type="entry name" value="FHA"/>
    <property type="match status" value="1"/>
</dbReference>
<feature type="compositionally biased region" description="Low complexity" evidence="2">
    <location>
        <begin position="467"/>
        <end position="478"/>
    </location>
</feature>
<dbReference type="InterPro" id="IPR008984">
    <property type="entry name" value="SMAD_FHA_dom_sf"/>
</dbReference>
<feature type="coiled-coil region" evidence="1">
    <location>
        <begin position="211"/>
        <end position="245"/>
    </location>
</feature>
<dbReference type="STRING" id="139723.A0A182M5K1"/>
<feature type="transmembrane region" description="Helical" evidence="3">
    <location>
        <begin position="923"/>
        <end position="944"/>
    </location>
</feature>
<dbReference type="Gene3D" id="2.60.200.20">
    <property type="match status" value="1"/>
</dbReference>
<reference evidence="6" key="1">
    <citation type="submission" date="2013-09" db="EMBL/GenBank/DDBJ databases">
        <title>The Genome Sequence of Anopheles culicifacies species A.</title>
        <authorList>
            <consortium name="The Broad Institute Genomics Platform"/>
            <person name="Neafsey D.E."/>
            <person name="Besansky N."/>
            <person name="Howell P."/>
            <person name="Walton C."/>
            <person name="Young S.K."/>
            <person name="Zeng Q."/>
            <person name="Gargeya S."/>
            <person name="Fitzgerald M."/>
            <person name="Haas B."/>
            <person name="Abouelleil A."/>
            <person name="Allen A.W."/>
            <person name="Alvarado L."/>
            <person name="Arachchi H.M."/>
            <person name="Berlin A.M."/>
            <person name="Chapman S.B."/>
            <person name="Gainer-Dewar J."/>
            <person name="Goldberg J."/>
            <person name="Griggs A."/>
            <person name="Gujja S."/>
            <person name="Hansen M."/>
            <person name="Howarth C."/>
            <person name="Imamovic A."/>
            <person name="Ireland A."/>
            <person name="Larimer J."/>
            <person name="McCowan C."/>
            <person name="Murphy C."/>
            <person name="Pearson M."/>
            <person name="Poon T.W."/>
            <person name="Priest M."/>
            <person name="Roberts A."/>
            <person name="Saif S."/>
            <person name="Shea T."/>
            <person name="Sisk P."/>
            <person name="Sykes S."/>
            <person name="Wortman J."/>
            <person name="Nusbaum C."/>
            <person name="Birren B."/>
        </authorList>
    </citation>
    <scope>NUCLEOTIDE SEQUENCE [LARGE SCALE GENOMIC DNA]</scope>
    <source>
        <strain evidence="6">A-37</strain>
    </source>
</reference>
<dbReference type="PANTHER" id="PTHR15715:SF37">
    <property type="entry name" value="LD47843P"/>
    <property type="match status" value="1"/>
</dbReference>
<evidence type="ECO:0000313" key="5">
    <source>
        <dbReference type="EnsemblMetazoa" id="ACUA010008-PA"/>
    </source>
</evidence>
<keyword evidence="3" id="KW-0472">Membrane</keyword>
<sequence length="947" mass="105447">MRCELKNRTLYLEPGAQAKVGRSVARIRVSENNAIFDCKVLSRNHAVLWYKDGRFFIKDTGSSNGTFINNFRLSQTCSESEPYEISSGDIVQFGVDVMENTRRETHGCITATLKLFLPDGRETKASQKVGIGGQSAIIPPVDLYRLNQYIQEANQREQILETKLISLQKMVESTKQNSFLGWQAMIDEDRLLSRIDMLEKKLQYCQKNITEDKLREELLKLVDEKEEYQNAAKEAMYKLHQERHEAVHKQISLEKALCTSEDECSLLREQLNKTKQQVQEMTICMDTLKSQYDEKVASSEEQLKAKESEITTLTHKLDHFVDVYAIGSSDDEQQQQQQNQIHSSAMSNWLKNSDIKKLEGSEDIIKAICNDTENEITSSDYTEGLTKLQRRINTFEKNFTLLFGADLKSENETDDLDNDATEPIVLTGDTIPADGPKMDELVSDANAVQGDENGPPTLQVECDGNQNDVNSTTTNVNRNGGGGDGSEDTTQIGQGVQTRVGVDQESQEPEGDSATIASAVVPPYGQDQINQNVLKRNIRSIKNDCTTLLRQVERTIAQKQSEQIIQKAKYEELETELLAFKAELESRPKQDELDQKQQLCDSLTESLSTLRNEIEELRTLNDRCQLEMERMEVELLKQKNIENEKISAMAAAAAAAVATVTHASAADVSVVVKEEQELMQTNETEKEKRTEKSSSTPETDATVKEEGESQKQELLMMPTTLLVVTENAPVAEMPSPVLIPTVPMVDVETQTDALPDVPAVPSMPVPVLPLAVGDLIVSDTSDGGDVSICSNLDDLEEDDDDDEKTETIDVATIQLAPALDVFSAPFPLSDASVDEKPSEGSSNGGSSHLMACTTVDDVTGNGTVLSGTTSIDYELAMINHPDVQREEELIAFKEKYSHLSEENVRLNQKLQQLTNDMSQSRQWFALQIVACIVPVMAIFCYMLTGRS</sequence>
<feature type="compositionally biased region" description="Basic and acidic residues" evidence="2">
    <location>
        <begin position="701"/>
        <end position="711"/>
    </location>
</feature>
<dbReference type="CDD" id="cd21911">
    <property type="entry name" value="CC1_SLMAP"/>
    <property type="match status" value="1"/>
</dbReference>
<dbReference type="SUPFAM" id="SSF49879">
    <property type="entry name" value="SMAD/FHA domain"/>
    <property type="match status" value="1"/>
</dbReference>
<protein>
    <recommendedName>
        <fullName evidence="4">FHA domain-containing protein</fullName>
    </recommendedName>
</protein>
<keyword evidence="3" id="KW-0812">Transmembrane</keyword>
<dbReference type="InterPro" id="IPR051176">
    <property type="entry name" value="Cent_Immune-Sig_Mod"/>
</dbReference>
<evidence type="ECO:0000313" key="6">
    <source>
        <dbReference type="Proteomes" id="UP000075883"/>
    </source>
</evidence>
<feature type="coiled-coil region" evidence="1">
    <location>
        <begin position="889"/>
        <end position="916"/>
    </location>
</feature>
<reference evidence="5" key="2">
    <citation type="submission" date="2020-05" db="UniProtKB">
        <authorList>
            <consortium name="EnsemblMetazoa"/>
        </authorList>
    </citation>
    <scope>IDENTIFICATION</scope>
    <source>
        <strain evidence="5">A-37</strain>
    </source>
</reference>
<evidence type="ECO:0000256" key="3">
    <source>
        <dbReference type="SAM" id="Phobius"/>
    </source>
</evidence>
<dbReference type="AlphaFoldDB" id="A0A182M5K1"/>
<accession>A0A182M5K1</accession>
<feature type="coiled-coil region" evidence="1">
    <location>
        <begin position="593"/>
        <end position="634"/>
    </location>
</feature>
<dbReference type="CDD" id="cd22679">
    <property type="entry name" value="FHA_SLMAP"/>
    <property type="match status" value="1"/>
</dbReference>
<evidence type="ECO:0000256" key="1">
    <source>
        <dbReference type="SAM" id="Coils"/>
    </source>
</evidence>
<feature type="domain" description="FHA" evidence="4">
    <location>
        <begin position="18"/>
        <end position="73"/>
    </location>
</feature>
<feature type="region of interest" description="Disordered" evidence="2">
    <location>
        <begin position="678"/>
        <end position="713"/>
    </location>
</feature>
<name>A0A182M5K1_9DIPT</name>
<dbReference type="EnsemblMetazoa" id="ACUA010008-RA">
    <property type="protein sequence ID" value="ACUA010008-PA"/>
    <property type="gene ID" value="ACUA010008"/>
</dbReference>
<proteinExistence type="predicted"/>
<feature type="compositionally biased region" description="Basic and acidic residues" evidence="2">
    <location>
        <begin position="683"/>
        <end position="692"/>
    </location>
</feature>
<dbReference type="Pfam" id="PF00498">
    <property type="entry name" value="FHA"/>
    <property type="match status" value="1"/>
</dbReference>
<feature type="coiled-coil region" evidence="1">
    <location>
        <begin position="289"/>
        <end position="316"/>
    </location>
</feature>
<dbReference type="EMBL" id="AXCM01013646">
    <property type="status" value="NOT_ANNOTATED_CDS"/>
    <property type="molecule type" value="Genomic_DNA"/>
</dbReference>
<organism evidence="5 6">
    <name type="scientific">Anopheles culicifacies</name>
    <dbReference type="NCBI Taxonomy" id="139723"/>
    <lineage>
        <taxon>Eukaryota</taxon>
        <taxon>Metazoa</taxon>
        <taxon>Ecdysozoa</taxon>
        <taxon>Arthropoda</taxon>
        <taxon>Hexapoda</taxon>
        <taxon>Insecta</taxon>
        <taxon>Pterygota</taxon>
        <taxon>Neoptera</taxon>
        <taxon>Endopterygota</taxon>
        <taxon>Diptera</taxon>
        <taxon>Nematocera</taxon>
        <taxon>Culicoidea</taxon>
        <taxon>Culicidae</taxon>
        <taxon>Anophelinae</taxon>
        <taxon>Anopheles</taxon>
        <taxon>culicifacies species complex</taxon>
    </lineage>
</organism>
<evidence type="ECO:0000259" key="4">
    <source>
        <dbReference type="PROSITE" id="PS50006"/>
    </source>
</evidence>